<proteinExistence type="predicted"/>
<dbReference type="EMBL" id="ACIO01000913">
    <property type="protein sequence ID" value="EFC94837.1"/>
    <property type="molecule type" value="Genomic_DNA"/>
</dbReference>
<name>D3ATM0_9FIRM</name>
<evidence type="ECO:0000313" key="1">
    <source>
        <dbReference type="EMBL" id="EFC94837.1"/>
    </source>
</evidence>
<feature type="non-terminal residue" evidence="1">
    <location>
        <position position="1"/>
    </location>
</feature>
<dbReference type="HOGENOM" id="CLU_3001022_0_0_9"/>
<dbReference type="Proteomes" id="UP000004968">
    <property type="component" value="Unassembled WGS sequence"/>
</dbReference>
<comment type="caution">
    <text evidence="1">The sequence shown here is derived from an EMBL/GenBank/DDBJ whole genome shotgun (WGS) entry which is preliminary data.</text>
</comment>
<gene>
    <name evidence="1" type="ORF">CLOSTHATH_06979</name>
</gene>
<dbReference type="SUPFAM" id="SSF48208">
    <property type="entry name" value="Six-hairpin glycosidases"/>
    <property type="match status" value="1"/>
</dbReference>
<accession>D3ATM0</accession>
<sequence>PGGIVNGITSGIEDEEGIEFVMNPDEHPEIQDNWRWAEQWLPHASWFLYAVGLKMK</sequence>
<evidence type="ECO:0000313" key="2">
    <source>
        <dbReference type="Proteomes" id="UP000004968"/>
    </source>
</evidence>
<organism evidence="1 2">
    <name type="scientific">Hungatella hathewayi DSM 13479</name>
    <dbReference type="NCBI Taxonomy" id="566550"/>
    <lineage>
        <taxon>Bacteria</taxon>
        <taxon>Bacillati</taxon>
        <taxon>Bacillota</taxon>
        <taxon>Clostridia</taxon>
        <taxon>Lachnospirales</taxon>
        <taxon>Lachnospiraceae</taxon>
        <taxon>Hungatella</taxon>
    </lineage>
</organism>
<dbReference type="AlphaFoldDB" id="D3ATM0"/>
<dbReference type="InterPro" id="IPR012341">
    <property type="entry name" value="6hp_glycosidase-like_sf"/>
</dbReference>
<reference evidence="1 2" key="1">
    <citation type="submission" date="2010-01" db="EMBL/GenBank/DDBJ databases">
        <authorList>
            <person name="Weinstock G."/>
            <person name="Sodergren E."/>
            <person name="Clifton S."/>
            <person name="Fulton L."/>
            <person name="Fulton B."/>
            <person name="Courtney L."/>
            <person name="Fronick C."/>
            <person name="Harrison M."/>
            <person name="Strong C."/>
            <person name="Farmer C."/>
            <person name="Delahaunty K."/>
            <person name="Markovic C."/>
            <person name="Hall O."/>
            <person name="Minx P."/>
            <person name="Tomlinson C."/>
            <person name="Mitreva M."/>
            <person name="Nelson J."/>
            <person name="Hou S."/>
            <person name="Wollam A."/>
            <person name="Pepin K.H."/>
            <person name="Johnson M."/>
            <person name="Bhonagiri V."/>
            <person name="Nash W.E."/>
            <person name="Warren W."/>
            <person name="Chinwalla A."/>
            <person name="Mardis E.R."/>
            <person name="Wilson R.K."/>
        </authorList>
    </citation>
    <scope>NUCLEOTIDE SEQUENCE [LARGE SCALE GENOMIC DNA]</scope>
    <source>
        <strain evidence="1 2">DSM 13479</strain>
    </source>
</reference>
<dbReference type="InterPro" id="IPR008928">
    <property type="entry name" value="6-hairpin_glycosidase_sf"/>
</dbReference>
<protein>
    <submittedName>
        <fullName evidence="1">Uncharacterized protein</fullName>
    </submittedName>
</protein>
<dbReference type="GO" id="GO:0005975">
    <property type="term" value="P:carbohydrate metabolic process"/>
    <property type="evidence" value="ECO:0007669"/>
    <property type="project" value="InterPro"/>
</dbReference>
<dbReference type="Gene3D" id="1.50.10.10">
    <property type="match status" value="1"/>
</dbReference>